<dbReference type="SMART" id="SM00448">
    <property type="entry name" value="REC"/>
    <property type="match status" value="1"/>
</dbReference>
<evidence type="ECO:0000313" key="13">
    <source>
        <dbReference type="Proteomes" id="UP001350748"/>
    </source>
</evidence>
<dbReference type="Pfam" id="PF02518">
    <property type="entry name" value="HATPase_c"/>
    <property type="match status" value="1"/>
</dbReference>
<feature type="modified residue" description="4-aspartylphosphate" evidence="8">
    <location>
        <position position="56"/>
    </location>
</feature>
<dbReference type="Gene3D" id="3.30.450.20">
    <property type="entry name" value="PAS domain"/>
    <property type="match status" value="1"/>
</dbReference>
<keyword evidence="5" id="KW-0547">Nucleotide-binding</keyword>
<dbReference type="Proteomes" id="UP001350748">
    <property type="component" value="Unassembled WGS sequence"/>
</dbReference>
<keyword evidence="4" id="KW-0808">Transferase</keyword>
<gene>
    <name evidence="12" type="ORF">V3H18_07740</name>
</gene>
<organism evidence="12 13">
    <name type="scientific">Methylocystis borbori</name>
    <dbReference type="NCBI Taxonomy" id="3118750"/>
    <lineage>
        <taxon>Bacteria</taxon>
        <taxon>Pseudomonadati</taxon>
        <taxon>Pseudomonadota</taxon>
        <taxon>Alphaproteobacteria</taxon>
        <taxon>Hyphomicrobiales</taxon>
        <taxon>Methylocystaceae</taxon>
        <taxon>Methylocystis</taxon>
    </lineage>
</organism>
<protein>
    <recommendedName>
        <fullName evidence="2">histidine kinase</fullName>
        <ecNumber evidence="2">2.7.13.3</ecNumber>
    </recommendedName>
</protein>
<dbReference type="PANTHER" id="PTHR41523:SF8">
    <property type="entry name" value="ETHYLENE RESPONSE SENSOR PROTEIN"/>
    <property type="match status" value="1"/>
</dbReference>
<evidence type="ECO:0000256" key="8">
    <source>
        <dbReference type="PROSITE-ProRule" id="PRU00169"/>
    </source>
</evidence>
<reference evidence="12 13" key="1">
    <citation type="submission" date="2024-02" db="EMBL/GenBank/DDBJ databases">
        <authorList>
            <person name="Grouzdev D."/>
        </authorList>
    </citation>
    <scope>NUCLEOTIDE SEQUENCE [LARGE SCALE GENOMIC DNA]</scope>
    <source>
        <strain evidence="12 13">9N</strain>
    </source>
</reference>
<evidence type="ECO:0000256" key="2">
    <source>
        <dbReference type="ARBA" id="ARBA00012438"/>
    </source>
</evidence>
<dbReference type="Pfam" id="PF00072">
    <property type="entry name" value="Response_reg"/>
    <property type="match status" value="1"/>
</dbReference>
<evidence type="ECO:0000259" key="10">
    <source>
        <dbReference type="PROSITE" id="PS50109"/>
    </source>
</evidence>
<dbReference type="InterPro" id="IPR011495">
    <property type="entry name" value="Sig_transdc_His_kin_sub2_dim/P"/>
</dbReference>
<evidence type="ECO:0000259" key="11">
    <source>
        <dbReference type="PROSITE" id="PS50110"/>
    </source>
</evidence>
<dbReference type="InterPro" id="IPR011006">
    <property type="entry name" value="CheY-like_superfamily"/>
</dbReference>
<dbReference type="EC" id="2.7.13.3" evidence="2"/>
<name>A0ABU7XGD1_9HYPH</name>
<dbReference type="SUPFAM" id="SSF55874">
    <property type="entry name" value="ATPase domain of HSP90 chaperone/DNA topoisomerase II/histidine kinase"/>
    <property type="match status" value="1"/>
</dbReference>
<dbReference type="InterPro" id="IPR003594">
    <property type="entry name" value="HATPase_dom"/>
</dbReference>
<dbReference type="InterPro" id="IPR005467">
    <property type="entry name" value="His_kinase_dom"/>
</dbReference>
<dbReference type="InterPro" id="IPR001789">
    <property type="entry name" value="Sig_transdc_resp-reg_receiver"/>
</dbReference>
<keyword evidence="6" id="KW-0418">Kinase</keyword>
<dbReference type="PROSITE" id="PS50110">
    <property type="entry name" value="RESPONSE_REGULATORY"/>
    <property type="match status" value="1"/>
</dbReference>
<sequence length="351" mass="37840">MAGRCLLLVDDDQILARLVEKGLNRLGFTIVSVGTLEAATELLQRRDRHFDVIALDHQLPDGSGLDLLRLMGRDARQPPIVYFTGSADTDIAVAALKAGAVDYVPKVLTGEFIELLVNSLNAAIAGAELRRAKEAADLEVREARDRAELLLQEVNHRVANSLALVAALVRMQAHANPQVADLLKETETRITAVADIHRSLYAAHDLKHIDLAAYLSRLLADLELALGSIGGNNHRMRLEASAISCTVDRAISIGMIVTELVTNAFKYAYPEGIQGEIRVKLHGLGDDLGGERSRAVLTVEDDGVGLTSDAQAHGTRLGAKIISMMASSLNGALHFRAVPRGVCAQVEFDLN</sequence>
<evidence type="ECO:0000256" key="7">
    <source>
        <dbReference type="ARBA" id="ARBA00022840"/>
    </source>
</evidence>
<keyword evidence="3 8" id="KW-0597">Phosphoprotein</keyword>
<dbReference type="InterPro" id="IPR036890">
    <property type="entry name" value="HATPase_C_sf"/>
</dbReference>
<dbReference type="EMBL" id="JAZHYN010000017">
    <property type="protein sequence ID" value="MEF3366423.1"/>
    <property type="molecule type" value="Genomic_DNA"/>
</dbReference>
<dbReference type="Gene3D" id="3.30.565.10">
    <property type="entry name" value="Histidine kinase-like ATPase, C-terminal domain"/>
    <property type="match status" value="1"/>
</dbReference>
<evidence type="ECO:0000256" key="1">
    <source>
        <dbReference type="ARBA" id="ARBA00000085"/>
    </source>
</evidence>
<dbReference type="Gene3D" id="3.40.50.2300">
    <property type="match status" value="1"/>
</dbReference>
<keyword evidence="9" id="KW-0175">Coiled coil</keyword>
<dbReference type="RefSeq" id="WP_332081435.1">
    <property type="nucleotide sequence ID" value="NZ_JAZHYN010000017.1"/>
</dbReference>
<comment type="catalytic activity">
    <reaction evidence="1">
        <text>ATP + protein L-histidine = ADP + protein N-phospho-L-histidine.</text>
        <dbReference type="EC" id="2.7.13.3"/>
    </reaction>
</comment>
<dbReference type="PANTHER" id="PTHR41523">
    <property type="entry name" value="TWO-COMPONENT SYSTEM SENSOR PROTEIN"/>
    <property type="match status" value="1"/>
</dbReference>
<dbReference type="CDD" id="cd00156">
    <property type="entry name" value="REC"/>
    <property type="match status" value="1"/>
</dbReference>
<evidence type="ECO:0000256" key="9">
    <source>
        <dbReference type="SAM" id="Coils"/>
    </source>
</evidence>
<feature type="domain" description="Histidine kinase" evidence="10">
    <location>
        <begin position="153"/>
        <end position="351"/>
    </location>
</feature>
<keyword evidence="13" id="KW-1185">Reference proteome</keyword>
<dbReference type="Pfam" id="PF07568">
    <property type="entry name" value="HisKA_2"/>
    <property type="match status" value="1"/>
</dbReference>
<evidence type="ECO:0000256" key="3">
    <source>
        <dbReference type="ARBA" id="ARBA00022553"/>
    </source>
</evidence>
<dbReference type="SMART" id="SM00387">
    <property type="entry name" value="HATPase_c"/>
    <property type="match status" value="1"/>
</dbReference>
<proteinExistence type="predicted"/>
<evidence type="ECO:0000256" key="6">
    <source>
        <dbReference type="ARBA" id="ARBA00022777"/>
    </source>
</evidence>
<feature type="domain" description="Response regulatory" evidence="11">
    <location>
        <begin position="5"/>
        <end position="121"/>
    </location>
</feature>
<evidence type="ECO:0000256" key="5">
    <source>
        <dbReference type="ARBA" id="ARBA00022741"/>
    </source>
</evidence>
<evidence type="ECO:0000313" key="12">
    <source>
        <dbReference type="EMBL" id="MEF3366423.1"/>
    </source>
</evidence>
<dbReference type="PROSITE" id="PS50109">
    <property type="entry name" value="HIS_KIN"/>
    <property type="match status" value="1"/>
</dbReference>
<keyword evidence="7" id="KW-0067">ATP-binding</keyword>
<feature type="coiled-coil region" evidence="9">
    <location>
        <begin position="126"/>
        <end position="153"/>
    </location>
</feature>
<evidence type="ECO:0000256" key="4">
    <source>
        <dbReference type="ARBA" id="ARBA00022679"/>
    </source>
</evidence>
<dbReference type="SUPFAM" id="SSF52172">
    <property type="entry name" value="CheY-like"/>
    <property type="match status" value="1"/>
</dbReference>
<accession>A0ABU7XGD1</accession>
<comment type="caution">
    <text evidence="12">The sequence shown here is derived from an EMBL/GenBank/DDBJ whole genome shotgun (WGS) entry which is preliminary data.</text>
</comment>